<dbReference type="GO" id="GO:0005886">
    <property type="term" value="C:plasma membrane"/>
    <property type="evidence" value="ECO:0007669"/>
    <property type="project" value="TreeGrafter"/>
</dbReference>
<name>A0A8H7IW69_9PLEO</name>
<dbReference type="AlphaFoldDB" id="A0A8H7IW69"/>
<dbReference type="PANTHER" id="PTHR23502:SF47">
    <property type="entry name" value="MAJOR FACILITATOR SUPERFAMILY (MFS) PROFILE DOMAIN-CONTAINING PROTEIN-RELATED"/>
    <property type="match status" value="1"/>
</dbReference>
<proteinExistence type="predicted"/>
<evidence type="ECO:0000256" key="4">
    <source>
        <dbReference type="ARBA" id="ARBA00023136"/>
    </source>
</evidence>
<dbReference type="PROSITE" id="PS50850">
    <property type="entry name" value="MFS"/>
    <property type="match status" value="1"/>
</dbReference>
<evidence type="ECO:0000256" key="5">
    <source>
        <dbReference type="SAM" id="MobiDB-lite"/>
    </source>
</evidence>
<dbReference type="CDD" id="cd17323">
    <property type="entry name" value="MFS_Tpo1_MDR_like"/>
    <property type="match status" value="1"/>
</dbReference>
<dbReference type="Proteomes" id="UP000651452">
    <property type="component" value="Unassembled WGS sequence"/>
</dbReference>
<feature type="transmembrane region" description="Helical" evidence="6">
    <location>
        <begin position="344"/>
        <end position="367"/>
    </location>
</feature>
<feature type="transmembrane region" description="Helical" evidence="6">
    <location>
        <begin position="172"/>
        <end position="193"/>
    </location>
</feature>
<keyword evidence="2 6" id="KW-0812">Transmembrane</keyword>
<evidence type="ECO:0000313" key="8">
    <source>
        <dbReference type="EMBL" id="KAF9691982.1"/>
    </source>
</evidence>
<dbReference type="GO" id="GO:0022857">
    <property type="term" value="F:transmembrane transporter activity"/>
    <property type="evidence" value="ECO:0007669"/>
    <property type="project" value="InterPro"/>
</dbReference>
<dbReference type="OrthoDB" id="446368at2759"/>
<accession>A0A8H7IW69</accession>
<reference evidence="8" key="2">
    <citation type="submission" date="2020-09" db="EMBL/GenBank/DDBJ databases">
        <title>Reference genome assembly for Australian Ascochyta lentis isolate Al4.</title>
        <authorList>
            <person name="Lee R.C."/>
            <person name="Farfan-Caceres L.M."/>
            <person name="Debler J.W."/>
            <person name="Williams A.H."/>
            <person name="Henares B.M."/>
        </authorList>
    </citation>
    <scope>NUCLEOTIDE SEQUENCE</scope>
    <source>
        <strain evidence="8">Al4</strain>
    </source>
</reference>
<dbReference type="InterPro" id="IPR020846">
    <property type="entry name" value="MFS_dom"/>
</dbReference>
<dbReference type="SUPFAM" id="SSF103473">
    <property type="entry name" value="MFS general substrate transporter"/>
    <property type="match status" value="1"/>
</dbReference>
<reference evidence="8" key="1">
    <citation type="submission" date="2018-12" db="EMBL/GenBank/DDBJ databases">
        <authorList>
            <person name="Syme R.A."/>
            <person name="Farfan-Caceres L."/>
            <person name="Lichtenzveig J."/>
        </authorList>
    </citation>
    <scope>NUCLEOTIDE SEQUENCE</scope>
    <source>
        <strain evidence="8">Al4</strain>
    </source>
</reference>
<dbReference type="EMBL" id="RZGK01000019">
    <property type="protein sequence ID" value="KAF9691982.1"/>
    <property type="molecule type" value="Genomic_DNA"/>
</dbReference>
<feature type="region of interest" description="Disordered" evidence="5">
    <location>
        <begin position="1"/>
        <end position="45"/>
    </location>
</feature>
<feature type="domain" description="Major facilitator superfamily (MFS) profile" evidence="7">
    <location>
        <begin position="77"/>
        <end position="517"/>
    </location>
</feature>
<comment type="subcellular location">
    <subcellularLocation>
        <location evidence="1">Membrane</location>
        <topology evidence="1">Multi-pass membrane protein</topology>
    </subcellularLocation>
</comment>
<feature type="compositionally biased region" description="Basic and acidic residues" evidence="5">
    <location>
        <begin position="1"/>
        <end position="12"/>
    </location>
</feature>
<protein>
    <recommendedName>
        <fullName evidence="7">Major facilitator superfamily (MFS) profile domain-containing protein</fullName>
    </recommendedName>
</protein>
<gene>
    <name evidence="8" type="ORF">EKO04_010158</name>
</gene>
<feature type="transmembrane region" description="Helical" evidence="6">
    <location>
        <begin position="76"/>
        <end position="99"/>
    </location>
</feature>
<comment type="caution">
    <text evidence="8">The sequence shown here is derived from an EMBL/GenBank/DDBJ whole genome shotgun (WGS) entry which is preliminary data.</text>
</comment>
<keyword evidence="3 6" id="KW-1133">Transmembrane helix</keyword>
<evidence type="ECO:0000256" key="1">
    <source>
        <dbReference type="ARBA" id="ARBA00004141"/>
    </source>
</evidence>
<dbReference type="Gene3D" id="1.20.1250.20">
    <property type="entry name" value="MFS general substrate transporter like domains"/>
    <property type="match status" value="1"/>
</dbReference>
<feature type="transmembrane region" description="Helical" evidence="6">
    <location>
        <begin position="143"/>
        <end position="160"/>
    </location>
</feature>
<sequence length="517" mass="56857">MNLDSRDPEAQRDVGLTKNTSSVNIPLESVKTDKTSNASPIMGPGEGPKIDDTLVSWSGPDDPQNPQNMPQWKKWVITWLLSFLNVWVTFSSTIFASAVRTTSLEYGVSRVVMTLGVSLTVLGFAVGPLIWGPMSEVIGRLTPFYFGYAVFCIFQIPVGVAQNVYTILICRFFIGFFGTSAMAVTPGVLADIFSPKDRGVAVSVYAAAAFIGPIFGPIVGGFVVDSSLGRRWTAWITLILASAFGLAALLFVPETYGPIILQRRAARLRQETRNFAYHSALDENPPTLNDILFKYFLRPFQMLIKEPILLLVTLYISLVYGVLYLFFVAYPIEFFEVRRWTHAGVAALPLLAVMLGTLAGCLTILFVTGHTYPRKMAKMGRVPPEERLKLMMVGSVSLPIGLFWFGWTSSRSVHWFAQTAAGFPIGIGLALIWVQGLSFLIDVYLMFANSALAGNTLIRSAVGAAFPLFGAPMYHKLGVNWASSLLGFLSVAMIPIPVAFYYYGPKIRAKSKFSPKL</sequence>
<organism evidence="8 9">
    <name type="scientific">Ascochyta lentis</name>
    <dbReference type="NCBI Taxonomy" id="205686"/>
    <lineage>
        <taxon>Eukaryota</taxon>
        <taxon>Fungi</taxon>
        <taxon>Dikarya</taxon>
        <taxon>Ascomycota</taxon>
        <taxon>Pezizomycotina</taxon>
        <taxon>Dothideomycetes</taxon>
        <taxon>Pleosporomycetidae</taxon>
        <taxon>Pleosporales</taxon>
        <taxon>Pleosporineae</taxon>
        <taxon>Didymellaceae</taxon>
        <taxon>Ascochyta</taxon>
    </lineage>
</organism>
<feature type="transmembrane region" description="Helical" evidence="6">
    <location>
        <begin position="111"/>
        <end position="131"/>
    </location>
</feature>
<evidence type="ECO:0000256" key="6">
    <source>
        <dbReference type="SAM" id="Phobius"/>
    </source>
</evidence>
<dbReference type="InterPro" id="IPR036259">
    <property type="entry name" value="MFS_trans_sf"/>
</dbReference>
<dbReference type="PANTHER" id="PTHR23502">
    <property type="entry name" value="MAJOR FACILITATOR SUPERFAMILY"/>
    <property type="match status" value="1"/>
</dbReference>
<feature type="transmembrane region" description="Helical" evidence="6">
    <location>
        <begin position="481"/>
        <end position="503"/>
    </location>
</feature>
<keyword evidence="4 6" id="KW-0472">Membrane</keyword>
<dbReference type="InterPro" id="IPR011701">
    <property type="entry name" value="MFS"/>
</dbReference>
<feature type="transmembrane region" description="Helical" evidence="6">
    <location>
        <begin position="232"/>
        <end position="252"/>
    </location>
</feature>
<feature type="transmembrane region" description="Helical" evidence="6">
    <location>
        <begin position="419"/>
        <end position="445"/>
    </location>
</feature>
<feature type="transmembrane region" description="Helical" evidence="6">
    <location>
        <begin position="388"/>
        <end position="407"/>
    </location>
</feature>
<evidence type="ECO:0000256" key="2">
    <source>
        <dbReference type="ARBA" id="ARBA00022692"/>
    </source>
</evidence>
<dbReference type="FunFam" id="1.20.1250.20:FF:000011">
    <property type="entry name" value="MFS multidrug transporter, putative"/>
    <property type="match status" value="1"/>
</dbReference>
<feature type="transmembrane region" description="Helical" evidence="6">
    <location>
        <begin position="200"/>
        <end position="220"/>
    </location>
</feature>
<evidence type="ECO:0000313" key="9">
    <source>
        <dbReference type="Proteomes" id="UP000651452"/>
    </source>
</evidence>
<evidence type="ECO:0000256" key="3">
    <source>
        <dbReference type="ARBA" id="ARBA00022989"/>
    </source>
</evidence>
<keyword evidence="9" id="KW-1185">Reference proteome</keyword>
<evidence type="ECO:0000259" key="7">
    <source>
        <dbReference type="PROSITE" id="PS50850"/>
    </source>
</evidence>
<feature type="transmembrane region" description="Helical" evidence="6">
    <location>
        <begin position="308"/>
        <end position="332"/>
    </location>
</feature>
<dbReference type="Pfam" id="PF07690">
    <property type="entry name" value="MFS_1"/>
    <property type="match status" value="1"/>
</dbReference>